<feature type="compositionally biased region" description="Pro residues" evidence="1">
    <location>
        <begin position="229"/>
        <end position="243"/>
    </location>
</feature>
<evidence type="ECO:0000313" key="2">
    <source>
        <dbReference type="EMBL" id="UUY03182.1"/>
    </source>
</evidence>
<dbReference type="EMBL" id="CP088295">
    <property type="protein sequence ID" value="UUY03182.1"/>
    <property type="molecule type" value="Genomic_DNA"/>
</dbReference>
<protein>
    <submittedName>
        <fullName evidence="2">Zinc ribbon domain-containing protein</fullName>
    </submittedName>
</protein>
<feature type="region of interest" description="Disordered" evidence="1">
    <location>
        <begin position="1"/>
        <end position="105"/>
    </location>
</feature>
<dbReference type="Proteomes" id="UP001058860">
    <property type="component" value="Chromosome"/>
</dbReference>
<name>A0ABY5PF32_9ACTN</name>
<sequence length="289" mass="28952">MTGLKQRILGRRSASPPAAEGPSPADPQAPPADASAAAPPPSLFGSSESPAGVTPDDVPTISHTTASGAMTPPETQAPAAESGAEEAGTPAGAEPEPAGAPGFRERGRMRRRLRYLRRAHELGLRDLGGLVFDLRRFRRQRFDLVEAKLQTLTLVDREMRAIEAALDDRRPVVELREAGIASCPRCGGLTASDANFCANCGLQIGDAPPVVTAPTAPTAPAVASAPAAPAAPAPAAPANPPAAPAVSASTVGSTPLSSAPAAANGASGEPGPAPSVTSGDPLAPPPPGR</sequence>
<dbReference type="RefSeq" id="WP_353863693.1">
    <property type="nucleotide sequence ID" value="NZ_CP088295.1"/>
</dbReference>
<feature type="region of interest" description="Disordered" evidence="1">
    <location>
        <begin position="228"/>
        <end position="289"/>
    </location>
</feature>
<proteinExistence type="predicted"/>
<feature type="compositionally biased region" description="Low complexity" evidence="1">
    <location>
        <begin position="244"/>
        <end position="270"/>
    </location>
</feature>
<accession>A0ABY5PF32</accession>
<gene>
    <name evidence="2" type="ORF">LRS13_21305</name>
</gene>
<reference evidence="3" key="1">
    <citation type="submission" date="2021-11" db="EMBL/GenBank/DDBJ databases">
        <title>Cultivation dependent microbiological survey of springs from the worlds oldest radium mine currently devoted to the extraction of radon-saturated water.</title>
        <authorList>
            <person name="Kapinusova G."/>
            <person name="Smrhova T."/>
            <person name="Strejcek M."/>
            <person name="Suman J."/>
            <person name="Jani K."/>
            <person name="Pajer P."/>
            <person name="Uhlik O."/>
        </authorList>
    </citation>
    <scope>NUCLEOTIDE SEQUENCE [LARGE SCALE GENOMIC DNA]</scope>
    <source>
        <strain evidence="3">J379</strain>
    </source>
</reference>
<keyword evidence="3" id="KW-1185">Reference proteome</keyword>
<evidence type="ECO:0000313" key="3">
    <source>
        <dbReference type="Proteomes" id="UP001058860"/>
    </source>
</evidence>
<feature type="compositionally biased region" description="Low complexity" evidence="1">
    <location>
        <begin position="77"/>
        <end position="102"/>
    </location>
</feature>
<feature type="compositionally biased region" description="Low complexity" evidence="1">
    <location>
        <begin position="13"/>
        <end position="23"/>
    </location>
</feature>
<organism evidence="2 3">
    <name type="scientific">Svornostia abyssi</name>
    <dbReference type="NCBI Taxonomy" id="2898438"/>
    <lineage>
        <taxon>Bacteria</taxon>
        <taxon>Bacillati</taxon>
        <taxon>Actinomycetota</taxon>
        <taxon>Thermoleophilia</taxon>
        <taxon>Solirubrobacterales</taxon>
        <taxon>Baekduiaceae</taxon>
        <taxon>Svornostia</taxon>
    </lineage>
</organism>
<evidence type="ECO:0000256" key="1">
    <source>
        <dbReference type="SAM" id="MobiDB-lite"/>
    </source>
</evidence>